<feature type="region of interest" description="Disordered" evidence="1">
    <location>
        <begin position="1"/>
        <end position="39"/>
    </location>
</feature>
<dbReference type="OrthoDB" id="5505413at2"/>
<accession>A0A4U1J8K9</accession>
<organism evidence="2 3">
    <name type="scientific">Polyangium fumosum</name>
    <dbReference type="NCBI Taxonomy" id="889272"/>
    <lineage>
        <taxon>Bacteria</taxon>
        <taxon>Pseudomonadati</taxon>
        <taxon>Myxococcota</taxon>
        <taxon>Polyangia</taxon>
        <taxon>Polyangiales</taxon>
        <taxon>Polyangiaceae</taxon>
        <taxon>Polyangium</taxon>
    </lineage>
</organism>
<proteinExistence type="predicted"/>
<dbReference type="AlphaFoldDB" id="A0A4U1J8K9"/>
<dbReference type="Proteomes" id="UP000309215">
    <property type="component" value="Unassembled WGS sequence"/>
</dbReference>
<reference evidence="2 3" key="1">
    <citation type="submission" date="2019-04" db="EMBL/GenBank/DDBJ databases">
        <authorList>
            <person name="Li Y."/>
            <person name="Wang J."/>
        </authorList>
    </citation>
    <scope>NUCLEOTIDE SEQUENCE [LARGE SCALE GENOMIC DNA]</scope>
    <source>
        <strain evidence="2 3">DSM 14668</strain>
    </source>
</reference>
<dbReference type="EMBL" id="SSMQ01000026">
    <property type="protein sequence ID" value="TKD03983.1"/>
    <property type="molecule type" value="Genomic_DNA"/>
</dbReference>
<feature type="compositionally biased region" description="Polar residues" evidence="1">
    <location>
        <begin position="15"/>
        <end position="29"/>
    </location>
</feature>
<keyword evidence="3" id="KW-1185">Reference proteome</keyword>
<dbReference type="RefSeq" id="WP_136931458.1">
    <property type="nucleotide sequence ID" value="NZ_SSMQ01000026.1"/>
</dbReference>
<evidence type="ECO:0000256" key="1">
    <source>
        <dbReference type="SAM" id="MobiDB-lite"/>
    </source>
</evidence>
<comment type="caution">
    <text evidence="2">The sequence shown here is derived from an EMBL/GenBank/DDBJ whole genome shotgun (WGS) entry which is preliminary data.</text>
</comment>
<evidence type="ECO:0000313" key="2">
    <source>
        <dbReference type="EMBL" id="TKD03983.1"/>
    </source>
</evidence>
<sequence>MSTRPSPRNVLAAKSESTSDAAPISSNRGSGIRRAVLPEPLPPPSDALAAALTFLEGVASRRMCREELRSWIDRNLVQSGYMARPWRIQEPLFGAVPADKHCSSFLPEIPPTDETAAILVRTRARVVGHLRGLLRSPADDRFLSAAIFAGRVRRVVVGDTMQWVPRPRSHDILSDIVTSLFVSDILGRREFYAQNLCVCDTCGRVRFDPEPPQRNKCFFC</sequence>
<protein>
    <submittedName>
        <fullName evidence="2">Uncharacterized protein</fullName>
    </submittedName>
</protein>
<evidence type="ECO:0000313" key="3">
    <source>
        <dbReference type="Proteomes" id="UP000309215"/>
    </source>
</evidence>
<gene>
    <name evidence="2" type="ORF">E8A74_24330</name>
</gene>
<name>A0A4U1J8K9_9BACT</name>